<dbReference type="Pfam" id="PF12833">
    <property type="entry name" value="HTH_18"/>
    <property type="match status" value="1"/>
</dbReference>
<dbReference type="PROSITE" id="PS01124">
    <property type="entry name" value="HTH_ARAC_FAMILY_2"/>
    <property type="match status" value="1"/>
</dbReference>
<dbReference type="EMBL" id="BJCL01000001">
    <property type="protein sequence ID" value="GCL61715.1"/>
    <property type="molecule type" value="Genomic_DNA"/>
</dbReference>
<accession>A0A480APW8</accession>
<keyword evidence="3" id="KW-0804">Transcription</keyword>
<feature type="domain" description="HTH araC/xylS-type" evidence="4">
    <location>
        <begin position="164"/>
        <end position="261"/>
    </location>
</feature>
<evidence type="ECO:0000256" key="1">
    <source>
        <dbReference type="ARBA" id="ARBA00023015"/>
    </source>
</evidence>
<organism evidence="5 6">
    <name type="scientific">Pseudaquabacterium pictum</name>
    <dbReference type="NCBI Taxonomy" id="2315236"/>
    <lineage>
        <taxon>Bacteria</taxon>
        <taxon>Pseudomonadati</taxon>
        <taxon>Pseudomonadota</taxon>
        <taxon>Betaproteobacteria</taxon>
        <taxon>Burkholderiales</taxon>
        <taxon>Sphaerotilaceae</taxon>
        <taxon>Pseudaquabacterium</taxon>
    </lineage>
</organism>
<name>A0A480APW8_9BURK</name>
<dbReference type="GO" id="GO:0043565">
    <property type="term" value="F:sequence-specific DNA binding"/>
    <property type="evidence" value="ECO:0007669"/>
    <property type="project" value="InterPro"/>
</dbReference>
<evidence type="ECO:0000313" key="6">
    <source>
        <dbReference type="Proteomes" id="UP000301751"/>
    </source>
</evidence>
<sequence>MAGWLQRPPAPPLDACVTRLWTSARPAGLPHAREWNLPTGLADLVVPLDRTALRRFQGADDVHGHWLAGGVLQGPMLAPTLRDTASASIVVGVQFRPGGLPALLGLPADALAGRTVALDDLWPGWAAALRTRVDAAGALHDPAARLRCLEQALLAACLQPAVPDPLVAWALPRLQAGAAVGALQRQAGLSPTTFIRRMRAACGLAPAELRALQRLQAALCAGHAGLAWAEVAADCGYADQAHLGREFRRLTGHTPGQVRRLGTAWPSHLACT</sequence>
<reference evidence="6" key="1">
    <citation type="submission" date="2019-03" db="EMBL/GenBank/DDBJ databases">
        <title>Aquabacterium pictum sp.nov., the first bacteriochlorophyll a-containing freshwater bacterium in the genus Aquabacterium of the class Betaproteobacteria.</title>
        <authorList>
            <person name="Hirose S."/>
            <person name="Tank M."/>
            <person name="Hara E."/>
            <person name="Tamaki H."/>
            <person name="Takaichi S."/>
            <person name="Haruta S."/>
            <person name="Hanada S."/>
        </authorList>
    </citation>
    <scope>NUCLEOTIDE SEQUENCE [LARGE SCALE GENOMIC DNA]</scope>
    <source>
        <strain evidence="6">W35</strain>
    </source>
</reference>
<proteinExistence type="predicted"/>
<keyword evidence="2" id="KW-0238">DNA-binding</keyword>
<dbReference type="PANTHER" id="PTHR46796:SF15">
    <property type="entry name" value="BLL1074 PROTEIN"/>
    <property type="match status" value="1"/>
</dbReference>
<protein>
    <recommendedName>
        <fullName evidence="4">HTH araC/xylS-type domain-containing protein</fullName>
    </recommendedName>
</protein>
<gene>
    <name evidence="5" type="ORF">AQPW35_07960</name>
</gene>
<dbReference type="Proteomes" id="UP000301751">
    <property type="component" value="Unassembled WGS sequence"/>
</dbReference>
<keyword evidence="1" id="KW-0805">Transcription regulation</keyword>
<dbReference type="RefSeq" id="WP_137731437.1">
    <property type="nucleotide sequence ID" value="NZ_BJCL01000001.1"/>
</dbReference>
<dbReference type="InterPro" id="IPR009057">
    <property type="entry name" value="Homeodomain-like_sf"/>
</dbReference>
<evidence type="ECO:0000259" key="4">
    <source>
        <dbReference type="PROSITE" id="PS01124"/>
    </source>
</evidence>
<dbReference type="PANTHER" id="PTHR46796">
    <property type="entry name" value="HTH-TYPE TRANSCRIPTIONAL ACTIVATOR RHAS-RELATED"/>
    <property type="match status" value="1"/>
</dbReference>
<evidence type="ECO:0000256" key="3">
    <source>
        <dbReference type="ARBA" id="ARBA00023163"/>
    </source>
</evidence>
<dbReference type="SUPFAM" id="SSF46689">
    <property type="entry name" value="Homeodomain-like"/>
    <property type="match status" value="1"/>
</dbReference>
<dbReference type="Pfam" id="PF20240">
    <property type="entry name" value="DUF6597"/>
    <property type="match status" value="1"/>
</dbReference>
<dbReference type="Gene3D" id="1.10.10.60">
    <property type="entry name" value="Homeodomain-like"/>
    <property type="match status" value="1"/>
</dbReference>
<dbReference type="OrthoDB" id="9809338at2"/>
<dbReference type="SMART" id="SM00342">
    <property type="entry name" value="HTH_ARAC"/>
    <property type="match status" value="1"/>
</dbReference>
<evidence type="ECO:0000256" key="2">
    <source>
        <dbReference type="ARBA" id="ARBA00023125"/>
    </source>
</evidence>
<dbReference type="InterPro" id="IPR046532">
    <property type="entry name" value="DUF6597"/>
</dbReference>
<dbReference type="InterPro" id="IPR018060">
    <property type="entry name" value="HTH_AraC"/>
</dbReference>
<keyword evidence="6" id="KW-1185">Reference proteome</keyword>
<evidence type="ECO:0000313" key="5">
    <source>
        <dbReference type="EMBL" id="GCL61715.1"/>
    </source>
</evidence>
<comment type="caution">
    <text evidence="5">The sequence shown here is derived from an EMBL/GenBank/DDBJ whole genome shotgun (WGS) entry which is preliminary data.</text>
</comment>
<dbReference type="InterPro" id="IPR050204">
    <property type="entry name" value="AraC_XylS_family_regulators"/>
</dbReference>
<dbReference type="GO" id="GO:0003700">
    <property type="term" value="F:DNA-binding transcription factor activity"/>
    <property type="evidence" value="ECO:0007669"/>
    <property type="project" value="InterPro"/>
</dbReference>
<dbReference type="AlphaFoldDB" id="A0A480APW8"/>